<dbReference type="GO" id="GO:0046872">
    <property type="term" value="F:metal ion binding"/>
    <property type="evidence" value="ECO:0007669"/>
    <property type="project" value="UniProtKB-KW"/>
</dbReference>
<feature type="region of interest" description="Disordered" evidence="12">
    <location>
        <begin position="720"/>
        <end position="743"/>
    </location>
</feature>
<feature type="domain" description="Aspartate/ornithine carbamoyltransferase Asp/Orn-binding" evidence="14">
    <location>
        <begin position="200"/>
        <end position="347"/>
    </location>
</feature>
<dbReference type="Pfam" id="PF01693">
    <property type="entry name" value="Cauli_VI"/>
    <property type="match status" value="1"/>
</dbReference>
<keyword evidence="13" id="KW-0812">Transmembrane</keyword>
<evidence type="ECO:0000259" key="14">
    <source>
        <dbReference type="Pfam" id="PF00185"/>
    </source>
</evidence>
<dbReference type="FunFam" id="3.40.50.1370:FF:000001">
    <property type="entry name" value="Aspartate carbamoyltransferase"/>
    <property type="match status" value="1"/>
</dbReference>
<dbReference type="GO" id="GO:0044205">
    <property type="term" value="P:'de novo' UMP biosynthetic process"/>
    <property type="evidence" value="ECO:0007669"/>
    <property type="project" value="UniProtKB-UniPathway"/>
</dbReference>
<comment type="catalytic activity">
    <reaction evidence="11">
        <text>carbamoyl phosphate + L-aspartate = N-carbamoyl-L-aspartate + phosphate + H(+)</text>
        <dbReference type="Rhea" id="RHEA:20013"/>
        <dbReference type="ChEBI" id="CHEBI:15378"/>
        <dbReference type="ChEBI" id="CHEBI:29991"/>
        <dbReference type="ChEBI" id="CHEBI:32814"/>
        <dbReference type="ChEBI" id="CHEBI:43474"/>
        <dbReference type="ChEBI" id="CHEBI:58228"/>
        <dbReference type="EC" id="2.1.3.2"/>
    </reaction>
</comment>
<dbReference type="InterPro" id="IPR009027">
    <property type="entry name" value="Ribosomal_bL9/RNase_H1_N"/>
</dbReference>
<dbReference type="OrthoDB" id="1924069at2759"/>
<evidence type="ECO:0000259" key="15">
    <source>
        <dbReference type="Pfam" id="PF01693"/>
    </source>
</evidence>
<dbReference type="Pfam" id="PF02729">
    <property type="entry name" value="OTCace_N"/>
    <property type="match status" value="1"/>
</dbReference>
<evidence type="ECO:0000256" key="5">
    <source>
        <dbReference type="ARBA" id="ARBA00013008"/>
    </source>
</evidence>
<dbReference type="PROSITE" id="PS00097">
    <property type="entry name" value="CARBAMOYLTRANSFERASE"/>
    <property type="match status" value="1"/>
</dbReference>
<dbReference type="InterPro" id="IPR002082">
    <property type="entry name" value="Asp_carbamoyltransf"/>
</dbReference>
<gene>
    <name evidence="19" type="ORF">Acr_28g0002800</name>
</gene>
<dbReference type="Gene3D" id="3.40.50.1370">
    <property type="entry name" value="Aspartate/ornithine carbamoyltransferase"/>
    <property type="match status" value="2"/>
</dbReference>
<dbReference type="UniPathway" id="UPA00070">
    <property type="reaction ID" value="UER00116"/>
</dbReference>
<comment type="subunit">
    <text evidence="4">Homotrimer.</text>
</comment>
<evidence type="ECO:0000256" key="8">
    <source>
        <dbReference type="ARBA" id="ARBA00022723"/>
    </source>
</evidence>
<comment type="pathway">
    <text evidence="2">Pyrimidine metabolism; UMP biosynthesis via de novo pathway; (S)-dihydroorotate from bicarbonate: step 2/3.</text>
</comment>
<dbReference type="InterPro" id="IPR036901">
    <property type="entry name" value="Asp/Orn_carbamoylTrfase_sf"/>
</dbReference>
<dbReference type="HAMAP" id="MF_00001">
    <property type="entry name" value="Asp_carb_tr"/>
    <property type="match status" value="1"/>
</dbReference>
<feature type="domain" description="DDE Tnp4" evidence="17">
    <location>
        <begin position="459"/>
        <end position="599"/>
    </location>
</feature>
<name>A0A7J0H9E6_9ERIC</name>
<dbReference type="InterPro" id="IPR058353">
    <property type="entry name" value="DUF8040"/>
</dbReference>
<keyword evidence="13" id="KW-0472">Membrane</keyword>
<dbReference type="PANTHER" id="PTHR45753:SF6">
    <property type="entry name" value="ASPARTATE CARBAMOYLTRANSFERASE"/>
    <property type="match status" value="1"/>
</dbReference>
<dbReference type="InterPro" id="IPR027806">
    <property type="entry name" value="HARBI1_dom"/>
</dbReference>
<evidence type="ECO:0000256" key="12">
    <source>
        <dbReference type="SAM" id="MobiDB-lite"/>
    </source>
</evidence>
<dbReference type="Proteomes" id="UP000585474">
    <property type="component" value="Unassembled WGS sequence"/>
</dbReference>
<dbReference type="InterPro" id="IPR006131">
    <property type="entry name" value="Asp_carbamoyltransf_Asp/Orn-bd"/>
</dbReference>
<keyword evidence="8" id="KW-0479">Metal-binding</keyword>
<dbReference type="NCBIfam" id="NF002032">
    <property type="entry name" value="PRK00856.1"/>
    <property type="match status" value="1"/>
</dbReference>
<comment type="function">
    <text evidence="10">Catalyzes the condensation of carbamoyl phosphate and aspartate to form carbamoyl aspartate and inorganic phosphate, the committed step in the de novo pyrimidine nucleotide biosynthesis pathway.</text>
</comment>
<keyword evidence="9" id="KW-0665">Pyrimidine biosynthesis</keyword>
<dbReference type="InterPro" id="IPR006130">
    <property type="entry name" value="Asp/Orn_carbamoylTrfase"/>
</dbReference>
<evidence type="ECO:0000256" key="1">
    <source>
        <dbReference type="ARBA" id="ARBA00001968"/>
    </source>
</evidence>
<dbReference type="SUPFAM" id="SSF53671">
    <property type="entry name" value="Aspartate/ornithine carbamoyltransferase"/>
    <property type="match status" value="1"/>
</dbReference>
<evidence type="ECO:0000256" key="4">
    <source>
        <dbReference type="ARBA" id="ARBA00011233"/>
    </source>
</evidence>
<evidence type="ECO:0000256" key="6">
    <source>
        <dbReference type="ARBA" id="ARBA00022533"/>
    </source>
</evidence>
<dbReference type="Pfam" id="PF26138">
    <property type="entry name" value="DUF8040"/>
    <property type="match status" value="1"/>
</dbReference>
<sequence>MVASSSFSPCRVYGAVSAPNRELHSKSGVRRQAFDVGDKPSFFVGNKFQFDDVIEAQQFDRDILNAIFEVTREMEKVEKNSPGSQILKGFLMATLFYEPSTRTRLSFESAMKRLGGEVLTTENAREFSSAAKGETLEDTIRTVEGYSDIIVMRHFESGAARRAAATASIPVINAGDGPGQHPTQALLDVYTIEREIGKLDGIKVGLVGDLANGRTVRSLAYLLSKYQDVKIYFVSPEVDDIKDFLTSKGVEWEESDDLMEVASKCDVVYQTRIQRERFGERIDLYEAARGNYIVDRAVLDVMQKHAVVMHPLPRLDEITVDVDGDPRAAYFRQAKNGLYIRMALLKLLLVALERNIVRLDVDRSPHPFRTQLDHLNRLVRYVVLDEKVAMFLWTLAHHKKNRTIKFAFMKNGQTVSKYFNDVLHSVLRLQGVLLKVPEPIANNCTDERWRWFQNCLGALDGTYVKVLVPSVDKPRYRTRKGEIVTNVLGVCSQDMQFIYVLPGWEGSASDSRVLRDAITRQNGLRVPTEGNATTYPHGETGRLPNTPEEYFNMKHSSARNIIERAFGLLKIRWAILRSYSYFPIKTQSRIITACCLLHNLIRREMPVDPLEHLLDKNQQPTPPLVDEYIDVVEPSDEWSAWRATLATQICGGGNIIFSKDMLKTSGFGYANYVEKMILVDSDDVWDNYVRREKDVKGMRNKTFPYYEACAADMESMSANGGTSSKCPSSSNAKSKKRGRSTKGISKGLAEMADAFGIMFENTNNNRWLRSLTGLVMLMISPNKGGKSMLNCRSCHLTATKGMGGKQYFYVVFVGRIPGIYNTWAACSQQVYGFPCAVYQKYGSWDEANKAWLRDLASSMPIIGNEESIPLLQTIEQSRNEQEPSTSSGLSHGSQNLLCFLLGATISLLIAFIGVYFLG</sequence>
<keyword evidence="13" id="KW-1133">Transmembrane helix</keyword>
<feature type="transmembrane region" description="Helical" evidence="13">
    <location>
        <begin position="899"/>
        <end position="917"/>
    </location>
</feature>
<dbReference type="EMBL" id="BJWL01000028">
    <property type="protein sequence ID" value="GFZ19575.1"/>
    <property type="molecule type" value="Genomic_DNA"/>
</dbReference>
<dbReference type="Gene3D" id="3.40.970.10">
    <property type="entry name" value="Ribonuclease H1, N-terminal domain"/>
    <property type="match status" value="1"/>
</dbReference>
<dbReference type="SUPFAM" id="SSF55658">
    <property type="entry name" value="L9 N-domain-like"/>
    <property type="match status" value="1"/>
</dbReference>
<dbReference type="InterPro" id="IPR037056">
    <property type="entry name" value="RNase_H1_N_sf"/>
</dbReference>
<dbReference type="GO" id="GO:0016597">
    <property type="term" value="F:amino acid binding"/>
    <property type="evidence" value="ECO:0007669"/>
    <property type="project" value="InterPro"/>
</dbReference>
<dbReference type="Pfam" id="PF13359">
    <property type="entry name" value="DDE_Tnp_4"/>
    <property type="match status" value="1"/>
</dbReference>
<dbReference type="GO" id="GO:0006520">
    <property type="term" value="P:amino acid metabolic process"/>
    <property type="evidence" value="ECO:0007669"/>
    <property type="project" value="InterPro"/>
</dbReference>
<evidence type="ECO:0000256" key="11">
    <source>
        <dbReference type="ARBA" id="ARBA00048859"/>
    </source>
</evidence>
<evidence type="ECO:0000313" key="19">
    <source>
        <dbReference type="EMBL" id="GFZ19575.1"/>
    </source>
</evidence>
<dbReference type="GO" id="GO:0004070">
    <property type="term" value="F:aspartate carbamoyltransferase activity"/>
    <property type="evidence" value="ECO:0007669"/>
    <property type="project" value="UniProtKB-EC"/>
</dbReference>
<evidence type="ECO:0000256" key="10">
    <source>
        <dbReference type="ARBA" id="ARBA00043884"/>
    </source>
</evidence>
<organism evidence="19 20">
    <name type="scientific">Actinidia rufa</name>
    <dbReference type="NCBI Taxonomy" id="165716"/>
    <lineage>
        <taxon>Eukaryota</taxon>
        <taxon>Viridiplantae</taxon>
        <taxon>Streptophyta</taxon>
        <taxon>Embryophyta</taxon>
        <taxon>Tracheophyta</taxon>
        <taxon>Spermatophyta</taxon>
        <taxon>Magnoliopsida</taxon>
        <taxon>eudicotyledons</taxon>
        <taxon>Gunneridae</taxon>
        <taxon>Pentapetalae</taxon>
        <taxon>asterids</taxon>
        <taxon>Ericales</taxon>
        <taxon>Actinidiaceae</taxon>
        <taxon>Actinidia</taxon>
    </lineage>
</organism>
<keyword evidence="7" id="KW-0808">Transferase</keyword>
<dbReference type="PANTHER" id="PTHR45753">
    <property type="entry name" value="ORNITHINE CARBAMOYLTRANSFERASE, MITOCHONDRIAL"/>
    <property type="match status" value="1"/>
</dbReference>
<dbReference type="EC" id="2.1.3.2" evidence="5"/>
<dbReference type="NCBIfam" id="TIGR00670">
    <property type="entry name" value="asp_carb_tr"/>
    <property type="match status" value="1"/>
</dbReference>
<evidence type="ECO:0000259" key="17">
    <source>
        <dbReference type="Pfam" id="PF13359"/>
    </source>
</evidence>
<reference evidence="19 20" key="1">
    <citation type="submission" date="2019-07" db="EMBL/GenBank/DDBJ databases">
        <title>De Novo Assembly of kiwifruit Actinidia rufa.</title>
        <authorList>
            <person name="Sugita-Konishi S."/>
            <person name="Sato K."/>
            <person name="Mori E."/>
            <person name="Abe Y."/>
            <person name="Kisaki G."/>
            <person name="Hamano K."/>
            <person name="Suezawa K."/>
            <person name="Otani M."/>
            <person name="Fukuda T."/>
            <person name="Manabe T."/>
            <person name="Gomi K."/>
            <person name="Tabuchi M."/>
            <person name="Akimitsu K."/>
            <person name="Kataoka I."/>
        </authorList>
    </citation>
    <scope>NUCLEOTIDE SEQUENCE [LARGE SCALE GENOMIC DNA]</scope>
    <source>
        <strain evidence="20">cv. Fuchu</strain>
    </source>
</reference>
<protein>
    <recommendedName>
        <fullName evidence="5">aspartate carbamoyltransferase</fullName>
        <ecNumber evidence="5">2.1.3.2</ecNumber>
    </recommendedName>
</protein>
<dbReference type="FunFam" id="3.40.50.1370:FF:000002">
    <property type="entry name" value="Aspartate carbamoyltransferase 2"/>
    <property type="match status" value="1"/>
</dbReference>
<keyword evidence="20" id="KW-1185">Reference proteome</keyword>
<evidence type="ECO:0000313" key="20">
    <source>
        <dbReference type="Proteomes" id="UP000585474"/>
    </source>
</evidence>
<evidence type="ECO:0000256" key="9">
    <source>
        <dbReference type="ARBA" id="ARBA00022975"/>
    </source>
</evidence>
<comment type="caution">
    <text evidence="19">The sequence shown here is derived from an EMBL/GenBank/DDBJ whole genome shotgun (WGS) entry which is preliminary data.</text>
</comment>
<feature type="domain" description="Ribonuclease H1 N-terminal" evidence="15">
    <location>
        <begin position="808"/>
        <end position="849"/>
    </location>
</feature>
<accession>A0A7J0H9E6</accession>
<feature type="compositionally biased region" description="Low complexity" evidence="12">
    <location>
        <begin position="723"/>
        <end position="732"/>
    </location>
</feature>
<feature type="domain" description="Aspartate/ornithine carbamoyltransferase carbamoyl-P binding" evidence="16">
    <location>
        <begin position="52"/>
        <end position="193"/>
    </location>
</feature>
<evidence type="ECO:0000256" key="3">
    <source>
        <dbReference type="ARBA" id="ARBA00008896"/>
    </source>
</evidence>
<comment type="similarity">
    <text evidence="3">Belongs to the aspartate/ornithine carbamoyltransferase superfamily. ATCase family.</text>
</comment>
<feature type="domain" description="DUF8040" evidence="18">
    <location>
        <begin position="379"/>
        <end position="427"/>
    </location>
</feature>
<dbReference type="PRINTS" id="PR00100">
    <property type="entry name" value="AOTCASE"/>
</dbReference>
<keyword evidence="6" id="KW-0021">Allosteric enzyme</keyword>
<dbReference type="InterPro" id="IPR011320">
    <property type="entry name" value="RNase_H1_N"/>
</dbReference>
<dbReference type="GO" id="GO:0006207">
    <property type="term" value="P:'de novo' pyrimidine nucleobase biosynthetic process"/>
    <property type="evidence" value="ECO:0007669"/>
    <property type="project" value="InterPro"/>
</dbReference>
<evidence type="ECO:0000256" key="13">
    <source>
        <dbReference type="SAM" id="Phobius"/>
    </source>
</evidence>
<evidence type="ECO:0000259" key="16">
    <source>
        <dbReference type="Pfam" id="PF02729"/>
    </source>
</evidence>
<evidence type="ECO:0000259" key="18">
    <source>
        <dbReference type="Pfam" id="PF26138"/>
    </source>
</evidence>
<evidence type="ECO:0000256" key="7">
    <source>
        <dbReference type="ARBA" id="ARBA00022679"/>
    </source>
</evidence>
<comment type="cofactor">
    <cofactor evidence="1">
        <name>a divalent metal cation</name>
        <dbReference type="ChEBI" id="CHEBI:60240"/>
    </cofactor>
</comment>
<dbReference type="PRINTS" id="PR00101">
    <property type="entry name" value="ATCASE"/>
</dbReference>
<proteinExistence type="inferred from homology"/>
<dbReference type="AlphaFoldDB" id="A0A7J0H9E6"/>
<dbReference type="InterPro" id="IPR006132">
    <property type="entry name" value="Asp/Orn_carbamoyltranf_P-bd"/>
</dbReference>
<dbReference type="Pfam" id="PF00185">
    <property type="entry name" value="OTCace"/>
    <property type="match status" value="1"/>
</dbReference>
<evidence type="ECO:0000256" key="2">
    <source>
        <dbReference type="ARBA" id="ARBA00004852"/>
    </source>
</evidence>